<dbReference type="Proteomes" id="UP000887572">
    <property type="component" value="Unplaced"/>
</dbReference>
<dbReference type="AlphaFoldDB" id="A0A914HAG6"/>
<accession>A0A914HAG6</accession>
<reference evidence="2" key="1">
    <citation type="submission" date="2022-11" db="UniProtKB">
        <authorList>
            <consortium name="WormBaseParasite"/>
        </authorList>
    </citation>
    <scope>IDENTIFICATION</scope>
</reference>
<protein>
    <submittedName>
        <fullName evidence="2">Uncharacterized protein</fullName>
    </submittedName>
</protein>
<organism evidence="1 2">
    <name type="scientific">Globodera rostochiensis</name>
    <name type="common">Golden nematode worm</name>
    <name type="synonym">Heterodera rostochiensis</name>
    <dbReference type="NCBI Taxonomy" id="31243"/>
    <lineage>
        <taxon>Eukaryota</taxon>
        <taxon>Metazoa</taxon>
        <taxon>Ecdysozoa</taxon>
        <taxon>Nematoda</taxon>
        <taxon>Chromadorea</taxon>
        <taxon>Rhabditida</taxon>
        <taxon>Tylenchina</taxon>
        <taxon>Tylenchomorpha</taxon>
        <taxon>Tylenchoidea</taxon>
        <taxon>Heteroderidae</taxon>
        <taxon>Heteroderinae</taxon>
        <taxon>Globodera</taxon>
    </lineage>
</organism>
<name>A0A914HAG6_GLORO</name>
<evidence type="ECO:0000313" key="2">
    <source>
        <dbReference type="WBParaSite" id="Gr19_v10_g15714.t1"/>
    </source>
</evidence>
<sequence length="69" mass="8182">MRTHWKRKWRRKCWTRPNTATIAFRKEADMAAYSGANIVAYTTIQKGGGKRNAEERHPLFKRFHSFSAR</sequence>
<dbReference type="WBParaSite" id="Gr19_v10_g15714.t1">
    <property type="protein sequence ID" value="Gr19_v10_g15714.t1"/>
    <property type="gene ID" value="Gr19_v10_g15714"/>
</dbReference>
<proteinExistence type="predicted"/>
<evidence type="ECO:0000313" key="1">
    <source>
        <dbReference type="Proteomes" id="UP000887572"/>
    </source>
</evidence>
<keyword evidence="1" id="KW-1185">Reference proteome</keyword>